<evidence type="ECO:0000313" key="2">
    <source>
        <dbReference type="Proteomes" id="UP000696931"/>
    </source>
</evidence>
<comment type="caution">
    <text evidence="1">The sequence shown here is derived from an EMBL/GenBank/DDBJ whole genome shotgun (WGS) entry which is preliminary data.</text>
</comment>
<name>A0A933SDK7_UNCEI</name>
<dbReference type="InterPro" id="IPR034660">
    <property type="entry name" value="DinB/YfiT-like"/>
</dbReference>
<accession>A0A933SDK7</accession>
<evidence type="ECO:0008006" key="3">
    <source>
        <dbReference type="Google" id="ProtNLM"/>
    </source>
</evidence>
<dbReference type="AlphaFoldDB" id="A0A933SDK7"/>
<proteinExistence type="predicted"/>
<gene>
    <name evidence="1" type="ORF">HZA61_08015</name>
</gene>
<reference evidence="1" key="1">
    <citation type="submission" date="2020-07" db="EMBL/GenBank/DDBJ databases">
        <title>Huge and variable diversity of episymbiotic CPR bacteria and DPANN archaea in groundwater ecosystems.</title>
        <authorList>
            <person name="He C.Y."/>
            <person name="Keren R."/>
            <person name="Whittaker M."/>
            <person name="Farag I.F."/>
            <person name="Doudna J."/>
            <person name="Cate J.H.D."/>
            <person name="Banfield J.F."/>
        </authorList>
    </citation>
    <scope>NUCLEOTIDE SEQUENCE</scope>
    <source>
        <strain evidence="1">NC_groundwater_1813_Pr3_B-0.1um_71_17</strain>
    </source>
</reference>
<dbReference type="EMBL" id="JACRIW010000052">
    <property type="protein sequence ID" value="MBI5169416.1"/>
    <property type="molecule type" value="Genomic_DNA"/>
</dbReference>
<dbReference type="SUPFAM" id="SSF109854">
    <property type="entry name" value="DinB/YfiT-like putative metalloenzymes"/>
    <property type="match status" value="1"/>
</dbReference>
<organism evidence="1 2">
    <name type="scientific">Eiseniibacteriota bacterium</name>
    <dbReference type="NCBI Taxonomy" id="2212470"/>
    <lineage>
        <taxon>Bacteria</taxon>
        <taxon>Candidatus Eiseniibacteriota</taxon>
    </lineage>
</organism>
<evidence type="ECO:0000313" key="1">
    <source>
        <dbReference type="EMBL" id="MBI5169416.1"/>
    </source>
</evidence>
<protein>
    <recommendedName>
        <fullName evidence="3">DinB family protein</fullName>
    </recommendedName>
</protein>
<sequence length="155" mass="16720">MTDRELLRHALAVLAYRGGKPIRNAPPGFASFDTGGGHTPLVILAHLGDLIVWTLSHAKGEGKWPNHTPTTWDEEGARFFEALAALDAHLASDAPVHAELTRLLQGPIADALTHVGQLMMLRRMSGSPVYGENYLVADIVTGRVGPEQSAPVRPF</sequence>
<dbReference type="Proteomes" id="UP000696931">
    <property type="component" value="Unassembled WGS sequence"/>
</dbReference>